<organism evidence="1 2">
    <name type="scientific">Paramarasmius palmivorus</name>
    <dbReference type="NCBI Taxonomy" id="297713"/>
    <lineage>
        <taxon>Eukaryota</taxon>
        <taxon>Fungi</taxon>
        <taxon>Dikarya</taxon>
        <taxon>Basidiomycota</taxon>
        <taxon>Agaricomycotina</taxon>
        <taxon>Agaricomycetes</taxon>
        <taxon>Agaricomycetidae</taxon>
        <taxon>Agaricales</taxon>
        <taxon>Marasmiineae</taxon>
        <taxon>Marasmiaceae</taxon>
        <taxon>Paramarasmius</taxon>
    </lineage>
</organism>
<evidence type="ECO:0000313" key="2">
    <source>
        <dbReference type="Proteomes" id="UP001383192"/>
    </source>
</evidence>
<sequence length="632" mass="71586">MAELQFLRDEYPRMAQLVRGEMRLAQWTPPEGCPHSEHILSLGVPEHRLYEGPGGSFPNLLLHELGSLSQTSGTVNTILKALFENGDDRLLLNCSGSGKTRLLLEGLCLHWGLYFSCASDTSVGSMDLFDTMTHGLPQEGLTPRPDLADSTSIRKNHDIAARKLSEVLLARLLLLQYFLSLIDQVGEEHKQRWLYLQLQPTLLGHDETRPIDIFHACTRRLSSKKMSSAQLTAAIHHVLKDISRKIGRRITVVIDEAQSAVDLHSFAFTSQRQTYRPALRELLEVWGKLMPDTTNTSSLRAIATNYIISGTGFDQRLIMEALSSTGYKSKNVSSWYFTGSFDSQKAQSDYVYKFLPPALRQSDEGRALMRKMFFWLRGRHRFTAQFMALLLYNGFARPHDLLDEYIEALGEFRPTDARTSTYNGRLQHNPGDSSPVEIPLIQFQPLDFEKVQNHGFILANLKNLCHAYVLHGVYPDVLRDGQLDYVQSGIGRIQTHRDANVITVIEPLVLFACFRWLDRLEPHTEPKSHEKLEQLAKKTPVQLEECLRTSVDSSDIYERLSLYDVAELKDQLEHFRALPGAMDVIPNSAGRSSREDLYDQLLGACKAFHRHVLDSRSDSMSSDEAMEVDGTP</sequence>
<accession>A0AAW0BRS2</accession>
<name>A0AAW0BRS2_9AGAR</name>
<gene>
    <name evidence="1" type="ORF">VNI00_014533</name>
</gene>
<dbReference type="Proteomes" id="UP001383192">
    <property type="component" value="Unassembled WGS sequence"/>
</dbReference>
<evidence type="ECO:0000313" key="1">
    <source>
        <dbReference type="EMBL" id="KAK7029500.1"/>
    </source>
</evidence>
<reference evidence="1 2" key="1">
    <citation type="submission" date="2024-01" db="EMBL/GenBank/DDBJ databases">
        <title>A draft genome for a cacao thread blight-causing isolate of Paramarasmius palmivorus.</title>
        <authorList>
            <person name="Baruah I.K."/>
            <person name="Bukari Y."/>
            <person name="Amoako-Attah I."/>
            <person name="Meinhardt L.W."/>
            <person name="Bailey B.A."/>
            <person name="Cohen S.P."/>
        </authorList>
    </citation>
    <scope>NUCLEOTIDE SEQUENCE [LARGE SCALE GENOMIC DNA]</scope>
    <source>
        <strain evidence="1 2">GH-12</strain>
    </source>
</reference>
<protein>
    <submittedName>
        <fullName evidence="1">Uncharacterized protein</fullName>
    </submittedName>
</protein>
<dbReference type="EMBL" id="JAYKXP010000082">
    <property type="protein sequence ID" value="KAK7029500.1"/>
    <property type="molecule type" value="Genomic_DNA"/>
</dbReference>
<comment type="caution">
    <text evidence="1">The sequence shown here is derived from an EMBL/GenBank/DDBJ whole genome shotgun (WGS) entry which is preliminary data.</text>
</comment>
<keyword evidence="2" id="KW-1185">Reference proteome</keyword>
<proteinExistence type="predicted"/>
<dbReference type="AlphaFoldDB" id="A0AAW0BRS2"/>